<evidence type="ECO:0000313" key="2">
    <source>
        <dbReference type="Proteomes" id="UP000013827"/>
    </source>
</evidence>
<evidence type="ECO:0000313" key="1">
    <source>
        <dbReference type="EnsemblProtists" id="EOD17448"/>
    </source>
</evidence>
<dbReference type="Proteomes" id="UP000013827">
    <property type="component" value="Unassembled WGS sequence"/>
</dbReference>
<reference evidence="2" key="1">
    <citation type="journal article" date="2013" name="Nature">
        <title>Pan genome of the phytoplankton Emiliania underpins its global distribution.</title>
        <authorList>
            <person name="Read B.A."/>
            <person name="Kegel J."/>
            <person name="Klute M.J."/>
            <person name="Kuo A."/>
            <person name="Lefebvre S.C."/>
            <person name="Maumus F."/>
            <person name="Mayer C."/>
            <person name="Miller J."/>
            <person name="Monier A."/>
            <person name="Salamov A."/>
            <person name="Young J."/>
            <person name="Aguilar M."/>
            <person name="Claverie J.M."/>
            <person name="Frickenhaus S."/>
            <person name="Gonzalez K."/>
            <person name="Herman E.K."/>
            <person name="Lin Y.C."/>
            <person name="Napier J."/>
            <person name="Ogata H."/>
            <person name="Sarno A.F."/>
            <person name="Shmutz J."/>
            <person name="Schroeder D."/>
            <person name="de Vargas C."/>
            <person name="Verret F."/>
            <person name="von Dassow P."/>
            <person name="Valentin K."/>
            <person name="Van de Peer Y."/>
            <person name="Wheeler G."/>
            <person name="Dacks J.B."/>
            <person name="Delwiche C.F."/>
            <person name="Dyhrman S.T."/>
            <person name="Glockner G."/>
            <person name="John U."/>
            <person name="Richards T."/>
            <person name="Worden A.Z."/>
            <person name="Zhang X."/>
            <person name="Grigoriev I.V."/>
            <person name="Allen A.E."/>
            <person name="Bidle K."/>
            <person name="Borodovsky M."/>
            <person name="Bowler C."/>
            <person name="Brownlee C."/>
            <person name="Cock J.M."/>
            <person name="Elias M."/>
            <person name="Gladyshev V.N."/>
            <person name="Groth M."/>
            <person name="Guda C."/>
            <person name="Hadaegh A."/>
            <person name="Iglesias-Rodriguez M.D."/>
            <person name="Jenkins J."/>
            <person name="Jones B.M."/>
            <person name="Lawson T."/>
            <person name="Leese F."/>
            <person name="Lindquist E."/>
            <person name="Lobanov A."/>
            <person name="Lomsadze A."/>
            <person name="Malik S.B."/>
            <person name="Marsh M.E."/>
            <person name="Mackinder L."/>
            <person name="Mock T."/>
            <person name="Mueller-Roeber B."/>
            <person name="Pagarete A."/>
            <person name="Parker M."/>
            <person name="Probert I."/>
            <person name="Quesneville H."/>
            <person name="Raines C."/>
            <person name="Rensing S.A."/>
            <person name="Riano-Pachon D.M."/>
            <person name="Richier S."/>
            <person name="Rokitta S."/>
            <person name="Shiraiwa Y."/>
            <person name="Soanes D.M."/>
            <person name="van der Giezen M."/>
            <person name="Wahlund T.M."/>
            <person name="Williams B."/>
            <person name="Wilson W."/>
            <person name="Wolfe G."/>
            <person name="Wurch L.L."/>
        </authorList>
    </citation>
    <scope>NUCLEOTIDE SEQUENCE</scope>
</reference>
<accession>A0A0D3J1R3</accession>
<protein>
    <submittedName>
        <fullName evidence="1">Uncharacterized protein</fullName>
    </submittedName>
</protein>
<organism evidence="1 2">
    <name type="scientific">Emiliania huxleyi (strain CCMP1516)</name>
    <dbReference type="NCBI Taxonomy" id="280463"/>
    <lineage>
        <taxon>Eukaryota</taxon>
        <taxon>Haptista</taxon>
        <taxon>Haptophyta</taxon>
        <taxon>Prymnesiophyceae</taxon>
        <taxon>Isochrysidales</taxon>
        <taxon>Noelaerhabdaceae</taxon>
        <taxon>Emiliania</taxon>
    </lineage>
</organism>
<dbReference type="HOGENOM" id="CLU_443087_0_0_1"/>
<dbReference type="GeneID" id="17263287"/>
<reference evidence="1" key="2">
    <citation type="submission" date="2024-10" db="UniProtKB">
        <authorList>
            <consortium name="EnsemblProtists"/>
        </authorList>
    </citation>
    <scope>IDENTIFICATION</scope>
</reference>
<dbReference type="KEGG" id="ehx:EMIHUDRAFT_244400"/>
<dbReference type="GeneID" id="17263598"/>
<dbReference type="OMA" id="DRCDRSW"/>
<dbReference type="eggNOG" id="ENOG502QW6N">
    <property type="taxonomic scope" value="Eukaryota"/>
</dbReference>
<sequence>MSKTKEVVIMGGVQNFGPGSGPLEPDSSNNHAFDVESAQHLFERCQAMGVPLVCVSRWAAYACKMPRQVYDELALTGSAIAWRLRHAQRTSIEELWERSCAVGSARRGLPERCDRAWFLDSFCDGADGEGRSSSGPIWDLIQGFMQYDTMALLAAVPTLRERFFAGHPHTIHGTTHTVIGRAEESPDVRSPEAVQSMLREGYCQGLLINHQPKSHVLICLQCHPNGFQRGINKINEKQLVIDTRLSILMLRALWDRGEITIHAFVLSLTSDVGTDAREPVMQQATLSPGLGHVPLLVARAITKDGDGGEPQRGEDDGMAPLEEHLTALYLDAPPIGVTLIIAAACTGVAGFAERHPQLFRDKTARIIHLGGALLEAGRVTVGSKSILTGQTVLGPDPAAANNRVDLEAARAMYHCAQEMSVPLVILSRHVAHACRLPRQLFDMLLEHCGSLGAELAEEQRSSTRLLWQQACAPLGDSARGSLADRCDRSWFLKTFCRSADINLHDTEDIWPYIESLHVYNPLSMLAAVPAFVQLHLRPIKHTVRSAQHLIVGVSETDPGVEDRRALRSFVCRCLMKASIANQAEFHPIKPPPIRLSFCGEAEPFDETWSFDASEDAY</sequence>
<dbReference type="GO" id="GO:0016799">
    <property type="term" value="F:hydrolase activity, hydrolyzing N-glycosyl compounds"/>
    <property type="evidence" value="ECO:0007669"/>
    <property type="project" value="InterPro"/>
</dbReference>
<dbReference type="AlphaFoldDB" id="A0A0D3J1R3"/>
<dbReference type="SUPFAM" id="SSF53590">
    <property type="entry name" value="Nucleoside hydrolase"/>
    <property type="match status" value="2"/>
</dbReference>
<proteinExistence type="predicted"/>
<dbReference type="RefSeq" id="XP_005769575.1">
    <property type="nucleotide sequence ID" value="XM_005769518.1"/>
</dbReference>
<dbReference type="EnsemblProtists" id="EOD17146">
    <property type="protein sequence ID" value="EOD17146"/>
    <property type="gene ID" value="EMIHUDRAFT_244400"/>
</dbReference>
<dbReference type="KEGG" id="ehx:EMIHUDRAFT_210167"/>
<dbReference type="EnsemblProtists" id="EOD17448">
    <property type="protein sequence ID" value="EOD17448"/>
    <property type="gene ID" value="EMIHUDRAFT_210167"/>
</dbReference>
<dbReference type="PaxDb" id="2903-EOD17146"/>
<name>A0A0D3J1R3_EMIH1</name>
<dbReference type="InterPro" id="IPR036452">
    <property type="entry name" value="Ribo_hydro-like"/>
</dbReference>
<keyword evidence="2" id="KW-1185">Reference proteome</keyword>
<dbReference type="RefSeq" id="XP_005769877.1">
    <property type="nucleotide sequence ID" value="XM_005769820.1"/>
</dbReference>
<dbReference type="Gene3D" id="3.90.245.10">
    <property type="entry name" value="Ribonucleoside hydrolase-like"/>
    <property type="match status" value="2"/>
</dbReference>